<dbReference type="Proteomes" id="UP001057402">
    <property type="component" value="Chromosome 2"/>
</dbReference>
<accession>A0ACB9S4D3</accession>
<reference evidence="2" key="1">
    <citation type="journal article" date="2023" name="Front. Plant Sci.">
        <title>Chromosomal-level genome assembly of Melastoma candidum provides insights into trichome evolution.</title>
        <authorList>
            <person name="Zhong Y."/>
            <person name="Wu W."/>
            <person name="Sun C."/>
            <person name="Zou P."/>
            <person name="Liu Y."/>
            <person name="Dai S."/>
            <person name="Zhou R."/>
        </authorList>
    </citation>
    <scope>NUCLEOTIDE SEQUENCE [LARGE SCALE GENOMIC DNA]</scope>
</reference>
<keyword evidence="2" id="KW-1185">Reference proteome</keyword>
<dbReference type="EMBL" id="CM042881">
    <property type="protein sequence ID" value="KAI4385493.1"/>
    <property type="molecule type" value="Genomic_DNA"/>
</dbReference>
<evidence type="ECO:0000313" key="2">
    <source>
        <dbReference type="Proteomes" id="UP001057402"/>
    </source>
</evidence>
<comment type="caution">
    <text evidence="1">The sequence shown here is derived from an EMBL/GenBank/DDBJ whole genome shotgun (WGS) entry which is preliminary data.</text>
</comment>
<evidence type="ECO:0000313" key="1">
    <source>
        <dbReference type="EMBL" id="KAI4385493.1"/>
    </source>
</evidence>
<protein>
    <submittedName>
        <fullName evidence="1">Uncharacterized protein</fullName>
    </submittedName>
</protein>
<gene>
    <name evidence="1" type="ORF">MLD38_003513</name>
</gene>
<organism evidence="1 2">
    <name type="scientific">Melastoma candidum</name>
    <dbReference type="NCBI Taxonomy" id="119954"/>
    <lineage>
        <taxon>Eukaryota</taxon>
        <taxon>Viridiplantae</taxon>
        <taxon>Streptophyta</taxon>
        <taxon>Embryophyta</taxon>
        <taxon>Tracheophyta</taxon>
        <taxon>Spermatophyta</taxon>
        <taxon>Magnoliopsida</taxon>
        <taxon>eudicotyledons</taxon>
        <taxon>Gunneridae</taxon>
        <taxon>Pentapetalae</taxon>
        <taxon>rosids</taxon>
        <taxon>malvids</taxon>
        <taxon>Myrtales</taxon>
        <taxon>Melastomataceae</taxon>
        <taxon>Melastomatoideae</taxon>
        <taxon>Melastomateae</taxon>
        <taxon>Melastoma</taxon>
    </lineage>
</organism>
<sequence length="175" mass="19855">MSLTYDQVFVQKSDVGVVWGSFDIESDILVGKWRLRKEHSSRTVPGRSKMDKLLLLDFTAGFAGLRFLQLIWRQRFQDPVGYENEDIVDKGEGYDHRPVVMISGLFVCFLWLLGGGVVRDSVFLVYLRRFSFIGVGYLNFSVPSGIRALLLDLLECGMPVADGTRSKVAGWRQIQ</sequence>
<name>A0ACB9S4D3_9MYRT</name>
<proteinExistence type="predicted"/>